<keyword evidence="11" id="KW-1185">Reference proteome</keyword>
<dbReference type="Gene3D" id="1.10.8.100">
    <property type="entry name" value="Ribosomal RNA adenine dimethylase-like, domain 2"/>
    <property type="match status" value="1"/>
</dbReference>
<feature type="binding site" evidence="7 8">
    <location>
        <position position="120"/>
    </location>
    <ligand>
        <name>S-adenosyl-L-methionine</name>
        <dbReference type="ChEBI" id="CHEBI:59789"/>
    </ligand>
</feature>
<dbReference type="InterPro" id="IPR020598">
    <property type="entry name" value="rRNA_Ade_methylase_Trfase_N"/>
</dbReference>
<dbReference type="SUPFAM" id="SSF53335">
    <property type="entry name" value="S-adenosyl-L-methionine-dependent methyltransferases"/>
    <property type="match status" value="1"/>
</dbReference>
<dbReference type="GO" id="GO:0005829">
    <property type="term" value="C:cytosol"/>
    <property type="evidence" value="ECO:0007669"/>
    <property type="project" value="TreeGrafter"/>
</dbReference>
<reference evidence="10" key="1">
    <citation type="submission" date="2022-12" db="EMBL/GenBank/DDBJ databases">
        <title>Reference genome sequencing for broad-spectrum identification of bacterial and archaeal isolates by mass spectrometry.</title>
        <authorList>
            <person name="Sekiguchi Y."/>
            <person name="Tourlousse D.M."/>
        </authorList>
    </citation>
    <scope>NUCLEOTIDE SEQUENCE</scope>
    <source>
        <strain evidence="10">ASRB1</strain>
    </source>
</reference>
<dbReference type="SMART" id="SM00650">
    <property type="entry name" value="rADc"/>
    <property type="match status" value="1"/>
</dbReference>
<evidence type="ECO:0000256" key="4">
    <source>
        <dbReference type="ARBA" id="ARBA00022679"/>
    </source>
</evidence>
<dbReference type="AlphaFoldDB" id="A0A9W6FX06"/>
<evidence type="ECO:0000313" key="11">
    <source>
        <dbReference type="Proteomes" id="UP001144372"/>
    </source>
</evidence>
<dbReference type="InterPro" id="IPR029063">
    <property type="entry name" value="SAM-dependent_MTases_sf"/>
</dbReference>
<dbReference type="PANTHER" id="PTHR11727:SF7">
    <property type="entry name" value="DIMETHYLADENOSINE TRANSFERASE-RELATED"/>
    <property type="match status" value="1"/>
</dbReference>
<dbReference type="EC" id="2.1.1.182" evidence="7"/>
<dbReference type="Pfam" id="PF00398">
    <property type="entry name" value="RrnaAD"/>
    <property type="match status" value="1"/>
</dbReference>
<dbReference type="PANTHER" id="PTHR11727">
    <property type="entry name" value="DIMETHYLADENOSINE TRANSFERASE"/>
    <property type="match status" value="1"/>
</dbReference>
<dbReference type="InterPro" id="IPR020596">
    <property type="entry name" value="rRNA_Ade_Mease_Trfase_CS"/>
</dbReference>
<dbReference type="HAMAP" id="MF_00607">
    <property type="entry name" value="16SrRNA_methyltr_A"/>
    <property type="match status" value="1"/>
</dbReference>
<comment type="subcellular location">
    <subcellularLocation>
        <location evidence="7">Cytoplasm</location>
    </subcellularLocation>
</comment>
<protein>
    <recommendedName>
        <fullName evidence="7">Ribosomal RNA small subunit methyltransferase A</fullName>
        <ecNumber evidence="7">2.1.1.182</ecNumber>
    </recommendedName>
    <alternativeName>
        <fullName evidence="7">16S rRNA (adenine(1518)-N(6)/adenine(1519)-N(6))-dimethyltransferase</fullName>
    </alternativeName>
    <alternativeName>
        <fullName evidence="7">16S rRNA dimethyladenosine transferase</fullName>
    </alternativeName>
    <alternativeName>
        <fullName evidence="7">16S rRNA dimethylase</fullName>
    </alternativeName>
    <alternativeName>
        <fullName evidence="7">S-adenosylmethionine-6-N', N'-adenosyl(rRNA) dimethyltransferase</fullName>
    </alternativeName>
</protein>
<comment type="function">
    <text evidence="7">Specifically dimethylates two adjacent adenosines (A1518 and A1519) in the loop of a conserved hairpin near the 3'-end of 16S rRNA in the 30S particle. May play a critical role in biogenesis of 30S subunits.</text>
</comment>
<proteinExistence type="inferred from homology"/>
<dbReference type="Proteomes" id="UP001144372">
    <property type="component" value="Unassembled WGS sequence"/>
</dbReference>
<keyword evidence="3 7" id="KW-0489">Methyltransferase</keyword>
<accession>A0A9W6FX06</accession>
<evidence type="ECO:0000256" key="6">
    <source>
        <dbReference type="ARBA" id="ARBA00022884"/>
    </source>
</evidence>
<evidence type="ECO:0000256" key="8">
    <source>
        <dbReference type="PROSITE-ProRule" id="PRU01026"/>
    </source>
</evidence>
<dbReference type="Gene3D" id="3.40.50.150">
    <property type="entry name" value="Vaccinia Virus protein VP39"/>
    <property type="match status" value="1"/>
</dbReference>
<dbReference type="FunFam" id="1.10.8.100:FF:000001">
    <property type="entry name" value="Ribosomal RNA small subunit methyltransferase A"/>
    <property type="match status" value="1"/>
</dbReference>
<sequence length="289" mass="32555">MNYLTPQQYFRLQGTRPRKRFGQHFLSQLKTAELIVRNADLESSDVVVEVGPGLGALTQFILPKVRCLHLVELDRDLAQYLVKATPPSPCIFEVHQQDVLTFDFQSLAQTEGQGLVILGNLPYNISSPLVFHLLDSLSVIKRAVFMVQKEVGERLAAKPGTKDYGVLSVLLGVCARVTPLFTVGPGQFYPPPQVDSLVLRIDFFRDSFEEPPSFKFLRNMVNAAFQQRRKTLQNSLKSLFGGDRELLERAFEEMGIDPRRRPETLSPEEFLHLARIMQAGLQKKGGRAG</sequence>
<dbReference type="GO" id="GO:0052908">
    <property type="term" value="F:16S rRNA (adenine(1518)-N(6)/adenine(1519)-N(6))-dimethyltransferase activity"/>
    <property type="evidence" value="ECO:0007669"/>
    <property type="project" value="UniProtKB-EC"/>
</dbReference>
<feature type="binding site" evidence="7 8">
    <location>
        <position position="98"/>
    </location>
    <ligand>
        <name>S-adenosyl-L-methionine</name>
        <dbReference type="ChEBI" id="CHEBI:59789"/>
    </ligand>
</feature>
<dbReference type="InterPro" id="IPR023165">
    <property type="entry name" value="rRNA_Ade_diMease-like_C"/>
</dbReference>
<dbReference type="InterPro" id="IPR001737">
    <property type="entry name" value="KsgA/Erm"/>
</dbReference>
<evidence type="ECO:0000256" key="2">
    <source>
        <dbReference type="ARBA" id="ARBA00022552"/>
    </source>
</evidence>
<evidence type="ECO:0000256" key="5">
    <source>
        <dbReference type="ARBA" id="ARBA00022691"/>
    </source>
</evidence>
<dbReference type="RefSeq" id="WP_281796829.1">
    <property type="nucleotide sequence ID" value="NZ_BSDR01000001.1"/>
</dbReference>
<dbReference type="PROSITE" id="PS51689">
    <property type="entry name" value="SAM_RNA_A_N6_MT"/>
    <property type="match status" value="1"/>
</dbReference>
<keyword evidence="1 7" id="KW-0963">Cytoplasm</keyword>
<keyword evidence="6 7" id="KW-0694">RNA-binding</keyword>
<evidence type="ECO:0000259" key="9">
    <source>
        <dbReference type="SMART" id="SM00650"/>
    </source>
</evidence>
<dbReference type="PROSITE" id="PS01131">
    <property type="entry name" value="RRNA_A_DIMETH"/>
    <property type="match status" value="1"/>
</dbReference>
<keyword evidence="2 7" id="KW-0698">rRNA processing</keyword>
<comment type="similarity">
    <text evidence="7">Belongs to the class I-like SAM-binding methyltransferase superfamily. rRNA adenine N(6)-methyltransferase family. RsmA subfamily.</text>
</comment>
<name>A0A9W6FX06_9BACT</name>
<keyword evidence="5 7" id="KW-0949">S-adenosyl-L-methionine</keyword>
<evidence type="ECO:0000256" key="3">
    <source>
        <dbReference type="ARBA" id="ARBA00022603"/>
    </source>
</evidence>
<dbReference type="GO" id="GO:0003723">
    <property type="term" value="F:RNA binding"/>
    <property type="evidence" value="ECO:0007669"/>
    <property type="project" value="UniProtKB-UniRule"/>
</dbReference>
<evidence type="ECO:0000313" key="10">
    <source>
        <dbReference type="EMBL" id="GLI36415.1"/>
    </source>
</evidence>
<feature type="binding site" evidence="7 8">
    <location>
        <position position="72"/>
    </location>
    <ligand>
        <name>S-adenosyl-L-methionine</name>
        <dbReference type="ChEBI" id="CHEBI:59789"/>
    </ligand>
</feature>
<evidence type="ECO:0000256" key="1">
    <source>
        <dbReference type="ARBA" id="ARBA00022490"/>
    </source>
</evidence>
<gene>
    <name evidence="7 10" type="primary">rsmA</name>
    <name evidence="7" type="synonym">ksgA</name>
    <name evidence="10" type="ORF">DAMNIGENAA_38480</name>
</gene>
<keyword evidence="4 7" id="KW-0808">Transferase</keyword>
<evidence type="ECO:0000256" key="7">
    <source>
        <dbReference type="HAMAP-Rule" id="MF_00607"/>
    </source>
</evidence>
<dbReference type="EMBL" id="BSDR01000001">
    <property type="protein sequence ID" value="GLI36415.1"/>
    <property type="molecule type" value="Genomic_DNA"/>
</dbReference>
<comment type="caution">
    <text evidence="10">The sequence shown here is derived from an EMBL/GenBank/DDBJ whole genome shotgun (WGS) entry which is preliminary data.</text>
</comment>
<comment type="catalytic activity">
    <reaction evidence="7">
        <text>adenosine(1518)/adenosine(1519) in 16S rRNA + 4 S-adenosyl-L-methionine = N(6)-dimethyladenosine(1518)/N(6)-dimethyladenosine(1519) in 16S rRNA + 4 S-adenosyl-L-homocysteine + 4 H(+)</text>
        <dbReference type="Rhea" id="RHEA:19609"/>
        <dbReference type="Rhea" id="RHEA-COMP:10232"/>
        <dbReference type="Rhea" id="RHEA-COMP:10233"/>
        <dbReference type="ChEBI" id="CHEBI:15378"/>
        <dbReference type="ChEBI" id="CHEBI:57856"/>
        <dbReference type="ChEBI" id="CHEBI:59789"/>
        <dbReference type="ChEBI" id="CHEBI:74411"/>
        <dbReference type="ChEBI" id="CHEBI:74493"/>
        <dbReference type="EC" id="2.1.1.182"/>
    </reaction>
</comment>
<feature type="binding site" evidence="7 8">
    <location>
        <position position="24"/>
    </location>
    <ligand>
        <name>S-adenosyl-L-methionine</name>
        <dbReference type="ChEBI" id="CHEBI:59789"/>
    </ligand>
</feature>
<dbReference type="NCBIfam" id="TIGR00755">
    <property type="entry name" value="ksgA"/>
    <property type="match status" value="1"/>
</dbReference>
<feature type="binding site" evidence="7 8">
    <location>
        <position position="51"/>
    </location>
    <ligand>
        <name>S-adenosyl-L-methionine</name>
        <dbReference type="ChEBI" id="CHEBI:59789"/>
    </ligand>
</feature>
<feature type="binding site" evidence="7 8">
    <location>
        <position position="26"/>
    </location>
    <ligand>
        <name>S-adenosyl-L-methionine</name>
        <dbReference type="ChEBI" id="CHEBI:59789"/>
    </ligand>
</feature>
<dbReference type="InterPro" id="IPR011530">
    <property type="entry name" value="rRNA_adenine_dimethylase"/>
</dbReference>
<feature type="domain" description="Ribosomal RNA adenine methylase transferase N-terminal" evidence="9">
    <location>
        <begin position="31"/>
        <end position="205"/>
    </location>
</feature>
<organism evidence="10 11">
    <name type="scientific">Desulforhabdus amnigena</name>
    <dbReference type="NCBI Taxonomy" id="40218"/>
    <lineage>
        <taxon>Bacteria</taxon>
        <taxon>Pseudomonadati</taxon>
        <taxon>Thermodesulfobacteriota</taxon>
        <taxon>Syntrophobacteria</taxon>
        <taxon>Syntrophobacterales</taxon>
        <taxon>Syntrophobacteraceae</taxon>
        <taxon>Desulforhabdus</taxon>
    </lineage>
</organism>